<dbReference type="AlphaFoldDB" id="A0A1I9G1A6"/>
<accession>A0A1I9G1A6</accession>
<protein>
    <submittedName>
        <fullName evidence="1">Bm389, isoform a</fullName>
    </submittedName>
</protein>
<name>A0A1I9G1A6_BRUMA</name>
<gene>
    <name evidence="1" type="primary">Bm389</name>
    <name evidence="1" type="ORF">BM_Bm389</name>
</gene>
<evidence type="ECO:0000313" key="1">
    <source>
        <dbReference type="EMBL" id="CDP94258.1"/>
    </source>
</evidence>
<organism evidence="1">
    <name type="scientific">Brugia malayi</name>
    <name type="common">Filarial nematode worm</name>
    <dbReference type="NCBI Taxonomy" id="6279"/>
    <lineage>
        <taxon>Eukaryota</taxon>
        <taxon>Metazoa</taxon>
        <taxon>Ecdysozoa</taxon>
        <taxon>Nematoda</taxon>
        <taxon>Chromadorea</taxon>
        <taxon>Rhabditida</taxon>
        <taxon>Spirurina</taxon>
        <taxon>Spiruromorpha</taxon>
        <taxon>Filarioidea</taxon>
        <taxon>Onchocercidae</taxon>
        <taxon>Brugia</taxon>
    </lineage>
</organism>
<reference evidence="1" key="2">
    <citation type="submission" date="2012-12" db="EMBL/GenBank/DDBJ databases">
        <authorList>
            <consortium name="WormBase Consortium"/>
            <person name="Ghedin E."/>
            <person name="Paulini M."/>
        </authorList>
    </citation>
    <scope>NUCLEOTIDE SEQUENCE</scope>
    <source>
        <strain evidence="1">FR3</strain>
    </source>
</reference>
<sequence length="43" mass="4937">MIKRNVEVELVLSAGGGVYSEWSRGSVLRFVIFCVQQLMLEEY</sequence>
<proteinExistence type="predicted"/>
<reference evidence="1" key="1">
    <citation type="journal article" date="2007" name="Science">
        <title>Draft genome of the filarial nematode parasite Brugia malayi.</title>
        <authorList>
            <person name="Ghedin E."/>
            <person name="Wang S."/>
            <person name="Spiro D."/>
            <person name="Caler E."/>
            <person name="Zhao Q."/>
            <person name="Crabtree J."/>
            <person name="Allen J.E."/>
            <person name="Delcher A.L."/>
            <person name="Guiliano D.B."/>
            <person name="Miranda-Saavedra D."/>
            <person name="Angiuoli S.V."/>
            <person name="Creasy T."/>
            <person name="Amedeo P."/>
            <person name="Haas B."/>
            <person name="El-Sayed N.M."/>
            <person name="Wortman J.R."/>
            <person name="Feldblyum T."/>
            <person name="Tallon L."/>
            <person name="Schatz M."/>
            <person name="Shumway M."/>
            <person name="Koo H."/>
            <person name="Salzberg S.L."/>
            <person name="Schobel S."/>
            <person name="Pertea M."/>
            <person name="Pop M."/>
            <person name="White O."/>
            <person name="Barton G.J."/>
            <person name="Carlow C.K."/>
            <person name="Crawford M.J."/>
            <person name="Daub J."/>
            <person name="Dimmic M.W."/>
            <person name="Estes C.F."/>
            <person name="Foster J.M."/>
            <person name="Ganatra M."/>
            <person name="Gregory W.F."/>
            <person name="Johnson N.M."/>
            <person name="Jin J."/>
            <person name="Komuniecki R."/>
            <person name="Korf I."/>
            <person name="Kumar S."/>
            <person name="Laney S."/>
            <person name="Li B.W."/>
            <person name="Li W."/>
            <person name="Lindblom T.H."/>
            <person name="Lustigman S."/>
            <person name="Ma D."/>
            <person name="Maina C.V."/>
            <person name="Martin D.M."/>
            <person name="McCarter J.P."/>
            <person name="McReynolds L."/>
            <person name="Mitreva M."/>
            <person name="Nutman T.B."/>
            <person name="Parkinson J."/>
            <person name="Peregrin-Alvarez J.M."/>
            <person name="Poole C."/>
            <person name="Ren Q."/>
            <person name="Saunders L."/>
            <person name="Sluder A.E."/>
            <person name="Smith K."/>
            <person name="Stanke M."/>
            <person name="Unnasch T.R."/>
            <person name="Ware J."/>
            <person name="Wei A.D."/>
            <person name="Weil G."/>
            <person name="Williams D.J."/>
            <person name="Zhang Y."/>
            <person name="Williams S.A."/>
            <person name="Fraser-Liggett C."/>
            <person name="Slatko B."/>
            <person name="Blaxter M.L."/>
            <person name="Scott A.L."/>
        </authorList>
    </citation>
    <scope>NUCLEOTIDE SEQUENCE</scope>
    <source>
        <strain evidence="1">FR3</strain>
    </source>
</reference>
<dbReference type="EMBL" id="LN856924">
    <property type="protein sequence ID" value="CDP94258.1"/>
    <property type="molecule type" value="Genomic_DNA"/>
</dbReference>